<dbReference type="AlphaFoldDB" id="A0A382JNS3"/>
<reference evidence="1" key="1">
    <citation type="submission" date="2018-05" db="EMBL/GenBank/DDBJ databases">
        <authorList>
            <person name="Lanie J.A."/>
            <person name="Ng W.-L."/>
            <person name="Kazmierczak K.M."/>
            <person name="Andrzejewski T.M."/>
            <person name="Davidsen T.M."/>
            <person name="Wayne K.J."/>
            <person name="Tettelin H."/>
            <person name="Glass J.I."/>
            <person name="Rusch D."/>
            <person name="Podicherti R."/>
            <person name="Tsui H.-C.T."/>
            <person name="Winkler M.E."/>
        </authorList>
    </citation>
    <scope>NUCLEOTIDE SEQUENCE</scope>
</reference>
<dbReference type="EMBL" id="UINC01075313">
    <property type="protein sequence ID" value="SVC13369.1"/>
    <property type="molecule type" value="Genomic_DNA"/>
</dbReference>
<gene>
    <name evidence="1" type="ORF">METZ01_LOCUS266223</name>
</gene>
<name>A0A382JNS3_9ZZZZ</name>
<sequence>MKKVITQLVVSAAILFGVVGSTSAAVSNAAWLQGTSLDGGSSDLRGTNPKLISWSAHSSIDPTAFKHLLADATKLTITKDGDYFVAATLPIQGAAVRSVDTLEIFVNDEAVPGAISRCTYIRNSNAHTESSAHIAQLIPGLKANDVITVKTYRGSTSNPRTDMGTASLFVELLDDGRNVFGSTSAGTGNDNLNRAAGEEDMYLKWDGVGREGSAFSAADSAITLKNQGSYLVTVNVPLQGNVARASVGLSLLLGDPEDGDWAIGGLAQQG</sequence>
<feature type="non-terminal residue" evidence="1">
    <location>
        <position position="270"/>
    </location>
</feature>
<protein>
    <submittedName>
        <fullName evidence="1">Uncharacterized protein</fullName>
    </submittedName>
</protein>
<evidence type="ECO:0000313" key="1">
    <source>
        <dbReference type="EMBL" id="SVC13369.1"/>
    </source>
</evidence>
<accession>A0A382JNS3</accession>
<organism evidence="1">
    <name type="scientific">marine metagenome</name>
    <dbReference type="NCBI Taxonomy" id="408172"/>
    <lineage>
        <taxon>unclassified sequences</taxon>
        <taxon>metagenomes</taxon>
        <taxon>ecological metagenomes</taxon>
    </lineage>
</organism>
<proteinExistence type="predicted"/>